<protein>
    <submittedName>
        <fullName evidence="2">Putative Holin-X, holin superfamily III</fullName>
    </submittedName>
</protein>
<proteinExistence type="predicted"/>
<feature type="transmembrane region" description="Helical" evidence="1">
    <location>
        <begin position="63"/>
        <end position="87"/>
    </location>
</feature>
<dbReference type="Pfam" id="PF07332">
    <property type="entry name" value="Phage_holin_3_6"/>
    <property type="match status" value="1"/>
</dbReference>
<name>A0A1H9WHH3_9MICO</name>
<evidence type="ECO:0000256" key="1">
    <source>
        <dbReference type="SAM" id="Phobius"/>
    </source>
</evidence>
<keyword evidence="3" id="KW-1185">Reference proteome</keyword>
<evidence type="ECO:0000313" key="2">
    <source>
        <dbReference type="EMBL" id="SES33271.1"/>
    </source>
</evidence>
<accession>A0A1H9WHH3</accession>
<feature type="transmembrane region" description="Helical" evidence="1">
    <location>
        <begin position="93"/>
        <end position="114"/>
    </location>
</feature>
<gene>
    <name evidence="2" type="ORF">SAMN05216199_2911</name>
</gene>
<reference evidence="3" key="1">
    <citation type="submission" date="2016-10" db="EMBL/GenBank/DDBJ databases">
        <authorList>
            <person name="Varghese N."/>
            <person name="Submissions S."/>
        </authorList>
    </citation>
    <scope>NUCLEOTIDE SEQUENCE [LARGE SCALE GENOMIC DNA]</scope>
    <source>
        <strain evidence="3">CGMCC 1.6963</strain>
    </source>
</reference>
<dbReference type="AlphaFoldDB" id="A0A1H9WHH3"/>
<organism evidence="2 3">
    <name type="scientific">Pedococcus cremeus</name>
    <dbReference type="NCBI Taxonomy" id="587636"/>
    <lineage>
        <taxon>Bacteria</taxon>
        <taxon>Bacillati</taxon>
        <taxon>Actinomycetota</taxon>
        <taxon>Actinomycetes</taxon>
        <taxon>Micrococcales</taxon>
        <taxon>Intrasporangiaceae</taxon>
        <taxon>Pedococcus</taxon>
    </lineage>
</organism>
<sequence length="143" mass="14862">MATSTSGPQPTLGQERPLGQERTIGQLVADATADFSAIVRNEIALAKAEITGEAKLAGKGAGLLAGAAFVGLLGVIFLFHTIANVIAIWLPLWAGYLITTALLFVIAAILGVVGKNNVTKVQPKPERTIKSAQETIEALKSGE</sequence>
<dbReference type="InterPro" id="IPR009937">
    <property type="entry name" value="Phage_holin_3_6"/>
</dbReference>
<keyword evidence="1" id="KW-1133">Transmembrane helix</keyword>
<dbReference type="EMBL" id="FOHB01000005">
    <property type="protein sequence ID" value="SES33271.1"/>
    <property type="molecule type" value="Genomic_DNA"/>
</dbReference>
<dbReference type="OrthoDB" id="3828498at2"/>
<evidence type="ECO:0000313" key="3">
    <source>
        <dbReference type="Proteomes" id="UP000199019"/>
    </source>
</evidence>
<dbReference type="RefSeq" id="WP_091759456.1">
    <property type="nucleotide sequence ID" value="NZ_FOHB01000005.1"/>
</dbReference>
<keyword evidence="1" id="KW-0472">Membrane</keyword>
<dbReference type="STRING" id="587636.SAMN05216199_2911"/>
<dbReference type="Proteomes" id="UP000199019">
    <property type="component" value="Unassembled WGS sequence"/>
</dbReference>
<keyword evidence="1" id="KW-0812">Transmembrane</keyword>